<dbReference type="CDD" id="cd17300">
    <property type="entry name" value="PIPKc_PIKfyve"/>
    <property type="match status" value="1"/>
</dbReference>
<protein>
    <recommendedName>
        <fullName evidence="5">PIPK domain-containing protein</fullName>
    </recommendedName>
</protein>
<dbReference type="EMBL" id="JBJKFK010003746">
    <property type="protein sequence ID" value="KAL3309599.1"/>
    <property type="molecule type" value="Genomic_DNA"/>
</dbReference>
<keyword evidence="1 3" id="KW-0547">Nucleotide-binding</keyword>
<dbReference type="Gene3D" id="3.30.800.10">
    <property type="entry name" value="Phosphatidylinositol Phosphate Kinase II Beta"/>
    <property type="match status" value="1"/>
</dbReference>
<dbReference type="InterPro" id="IPR002498">
    <property type="entry name" value="PInositol-4-P-4/5-kinase_core"/>
</dbReference>
<dbReference type="Pfam" id="PF01504">
    <property type="entry name" value="PIP5K"/>
    <property type="match status" value="1"/>
</dbReference>
<feature type="non-terminal residue" evidence="6">
    <location>
        <position position="1"/>
    </location>
</feature>
<dbReference type="InterPro" id="IPR027483">
    <property type="entry name" value="PInositol-4-P-4/5-kinase_C_sf"/>
</dbReference>
<dbReference type="AlphaFoldDB" id="A0ABD2PQ31"/>
<dbReference type="PANTHER" id="PTHR45748">
    <property type="entry name" value="1-PHOSPHATIDYLINOSITOL 3-PHOSPHATE 5-KINASE-RELATED"/>
    <property type="match status" value="1"/>
</dbReference>
<evidence type="ECO:0000256" key="3">
    <source>
        <dbReference type="PROSITE-ProRule" id="PRU00781"/>
    </source>
</evidence>
<accession>A0ABD2PQ31</accession>
<dbReference type="SMART" id="SM00330">
    <property type="entry name" value="PIPKc"/>
    <property type="match status" value="1"/>
</dbReference>
<dbReference type="InterPro" id="IPR044769">
    <property type="entry name" value="PIKfyve_PIPKc"/>
</dbReference>
<keyword evidence="3" id="KW-0808">Transferase</keyword>
<evidence type="ECO:0000259" key="5">
    <source>
        <dbReference type="PROSITE" id="PS51455"/>
    </source>
</evidence>
<evidence type="ECO:0000313" key="6">
    <source>
        <dbReference type="EMBL" id="KAL3309599.1"/>
    </source>
</evidence>
<proteinExistence type="predicted"/>
<dbReference type="GO" id="GO:0005524">
    <property type="term" value="F:ATP binding"/>
    <property type="evidence" value="ECO:0007669"/>
    <property type="project" value="UniProtKB-UniRule"/>
</dbReference>
<dbReference type="Gene3D" id="3.30.810.10">
    <property type="entry name" value="2-Layer Sandwich"/>
    <property type="match status" value="1"/>
</dbReference>
<dbReference type="InterPro" id="IPR027484">
    <property type="entry name" value="PInositol-4-P-5-kinase_N"/>
</dbReference>
<organism evidence="6 7">
    <name type="scientific">Cichlidogyrus casuarinus</name>
    <dbReference type="NCBI Taxonomy" id="1844966"/>
    <lineage>
        <taxon>Eukaryota</taxon>
        <taxon>Metazoa</taxon>
        <taxon>Spiralia</taxon>
        <taxon>Lophotrochozoa</taxon>
        <taxon>Platyhelminthes</taxon>
        <taxon>Monogenea</taxon>
        <taxon>Monopisthocotylea</taxon>
        <taxon>Dactylogyridea</taxon>
        <taxon>Ancyrocephalidae</taxon>
        <taxon>Cichlidogyrus</taxon>
    </lineage>
</organism>
<dbReference type="Proteomes" id="UP001626550">
    <property type="component" value="Unassembled WGS sequence"/>
</dbReference>
<evidence type="ECO:0000256" key="1">
    <source>
        <dbReference type="ARBA" id="ARBA00022741"/>
    </source>
</evidence>
<sequence>TFHSGSMETEEVEEQNNVGSPSPLFERARLFSENKNHSKQPITPICNGKSWEVQFGDKHSQFQVTIHNAREFRELRSNVLPRGDASFIKSLARCHNWNACGGKSGSFFLRTRDERFVIKEFSNTELKTFLAKANRYFKYMAETLKKKRPTVLARILGVYRVECKNLLTGCSSKSDVLVMENLFHNQPNIKHIYDLKGSRRKRFVSEQQAPSQTDLTELANDALNMQNVAEDEVVELLNDSPRMQVLLDQNFANSMLDSPIFMRASVKSELNAVLTADTDFLVSLLIMDYSLLVGVDQKNCTLVIGIIDYVREFTMDKKVEMIFKQTIAGTSQDQPTVVTPRLYRDRFLSRLNDYFTVVSDHWSHSHLESFKEEQNT</sequence>
<feature type="region of interest" description="Disordered" evidence="4">
    <location>
        <begin position="1"/>
        <end position="23"/>
    </location>
</feature>
<dbReference type="GO" id="GO:0016301">
    <property type="term" value="F:kinase activity"/>
    <property type="evidence" value="ECO:0007669"/>
    <property type="project" value="UniProtKB-UniRule"/>
</dbReference>
<gene>
    <name evidence="6" type="ORF">Ciccas_011854</name>
</gene>
<comment type="caution">
    <text evidence="6">The sequence shown here is derived from an EMBL/GenBank/DDBJ whole genome shotgun (WGS) entry which is preliminary data.</text>
</comment>
<feature type="domain" description="PIPK" evidence="5">
    <location>
        <begin position="1"/>
        <end position="355"/>
    </location>
</feature>
<keyword evidence="2 3" id="KW-0067">ATP-binding</keyword>
<reference evidence="6 7" key="1">
    <citation type="submission" date="2024-11" db="EMBL/GenBank/DDBJ databases">
        <title>Adaptive evolution of stress response genes in parasites aligns with host niche diversity.</title>
        <authorList>
            <person name="Hahn C."/>
            <person name="Resl P."/>
        </authorList>
    </citation>
    <scope>NUCLEOTIDE SEQUENCE [LARGE SCALE GENOMIC DNA]</scope>
    <source>
        <strain evidence="6">EGGRZ-B1_66</strain>
        <tissue evidence="6">Body</tissue>
    </source>
</reference>
<keyword evidence="7" id="KW-1185">Reference proteome</keyword>
<dbReference type="SUPFAM" id="SSF56104">
    <property type="entry name" value="SAICAR synthase-like"/>
    <property type="match status" value="2"/>
</dbReference>
<evidence type="ECO:0000256" key="2">
    <source>
        <dbReference type="ARBA" id="ARBA00022840"/>
    </source>
</evidence>
<evidence type="ECO:0000256" key="4">
    <source>
        <dbReference type="SAM" id="MobiDB-lite"/>
    </source>
</evidence>
<name>A0ABD2PQ31_9PLAT</name>
<evidence type="ECO:0000313" key="7">
    <source>
        <dbReference type="Proteomes" id="UP001626550"/>
    </source>
</evidence>
<dbReference type="GO" id="GO:0046488">
    <property type="term" value="P:phosphatidylinositol metabolic process"/>
    <property type="evidence" value="ECO:0007669"/>
    <property type="project" value="UniProtKB-UniRule"/>
</dbReference>
<dbReference type="PROSITE" id="PS51455">
    <property type="entry name" value="PIPK"/>
    <property type="match status" value="1"/>
</dbReference>
<keyword evidence="3" id="KW-0418">Kinase</keyword>